<keyword evidence="2" id="KW-0472">Membrane</keyword>
<evidence type="ECO:0000256" key="1">
    <source>
        <dbReference type="SAM" id="MobiDB-lite"/>
    </source>
</evidence>
<name>A0ABQ8GWB4_9PEZI</name>
<dbReference type="EMBL" id="JAGTJR010000001">
    <property type="protein sequence ID" value="KAH7065540.1"/>
    <property type="molecule type" value="Genomic_DNA"/>
</dbReference>
<dbReference type="Proteomes" id="UP000774617">
    <property type="component" value="Unassembled WGS sequence"/>
</dbReference>
<protein>
    <submittedName>
        <fullName evidence="3">Uncharacterized protein</fullName>
    </submittedName>
</protein>
<accession>A0ABQ8GWB4</accession>
<evidence type="ECO:0000313" key="4">
    <source>
        <dbReference type="Proteomes" id="UP000774617"/>
    </source>
</evidence>
<comment type="caution">
    <text evidence="3">The sequence shown here is derived from an EMBL/GenBank/DDBJ whole genome shotgun (WGS) entry which is preliminary data.</text>
</comment>
<keyword evidence="4" id="KW-1185">Reference proteome</keyword>
<feature type="transmembrane region" description="Helical" evidence="2">
    <location>
        <begin position="112"/>
        <end position="131"/>
    </location>
</feature>
<evidence type="ECO:0000313" key="3">
    <source>
        <dbReference type="EMBL" id="KAH7065540.1"/>
    </source>
</evidence>
<evidence type="ECO:0000256" key="2">
    <source>
        <dbReference type="SAM" id="Phobius"/>
    </source>
</evidence>
<feature type="region of interest" description="Disordered" evidence="1">
    <location>
        <begin position="1"/>
        <end position="44"/>
    </location>
</feature>
<reference evidence="3 4" key="1">
    <citation type="journal article" date="2021" name="Nat. Commun.">
        <title>Genetic determinants of endophytism in the Arabidopsis root mycobiome.</title>
        <authorList>
            <person name="Mesny F."/>
            <person name="Miyauchi S."/>
            <person name="Thiergart T."/>
            <person name="Pickel B."/>
            <person name="Atanasova L."/>
            <person name="Karlsson M."/>
            <person name="Huettel B."/>
            <person name="Barry K.W."/>
            <person name="Haridas S."/>
            <person name="Chen C."/>
            <person name="Bauer D."/>
            <person name="Andreopoulos W."/>
            <person name="Pangilinan J."/>
            <person name="LaButti K."/>
            <person name="Riley R."/>
            <person name="Lipzen A."/>
            <person name="Clum A."/>
            <person name="Drula E."/>
            <person name="Henrissat B."/>
            <person name="Kohler A."/>
            <person name="Grigoriev I.V."/>
            <person name="Martin F.M."/>
            <person name="Hacquard S."/>
        </authorList>
    </citation>
    <scope>NUCLEOTIDE SEQUENCE [LARGE SCALE GENOMIC DNA]</scope>
    <source>
        <strain evidence="3 4">MPI-SDFR-AT-0080</strain>
    </source>
</reference>
<gene>
    <name evidence="3" type="ORF">B0J12DRAFT_640762</name>
</gene>
<proteinExistence type="predicted"/>
<organism evidence="3 4">
    <name type="scientific">Macrophomina phaseolina</name>
    <dbReference type="NCBI Taxonomy" id="35725"/>
    <lineage>
        <taxon>Eukaryota</taxon>
        <taxon>Fungi</taxon>
        <taxon>Dikarya</taxon>
        <taxon>Ascomycota</taxon>
        <taxon>Pezizomycotina</taxon>
        <taxon>Dothideomycetes</taxon>
        <taxon>Dothideomycetes incertae sedis</taxon>
        <taxon>Botryosphaeriales</taxon>
        <taxon>Botryosphaeriaceae</taxon>
        <taxon>Macrophomina</taxon>
    </lineage>
</organism>
<keyword evidence="2" id="KW-0812">Transmembrane</keyword>
<keyword evidence="2" id="KW-1133">Transmembrane helix</keyword>
<sequence length="181" mass="19976">MLCRSGTPNGLRRKRASDGPRHALPTRITLRPASHHRPDEQAPPHVRCGARFAPHYLSLGSNRNEKCQNACQSPITPARRARAIAALLWHVHRLSVRGATIPPHFTPVLEDIFFSAGVVCCCVVIFVVRCAPSPRRSRRLLLVRTAVRPLRSTPCLCVSARRILLLFCPALCGSVCLRLAG</sequence>